<dbReference type="EMBL" id="UOFW01000061">
    <property type="protein sequence ID" value="VAX03794.1"/>
    <property type="molecule type" value="Genomic_DNA"/>
</dbReference>
<keyword evidence="1 3" id="KW-0378">Hydrolase</keyword>
<gene>
    <name evidence="3" type="ORF">MNBD_ALPHA03-52</name>
</gene>
<evidence type="ECO:0000256" key="1">
    <source>
        <dbReference type="ARBA" id="ARBA00022801"/>
    </source>
</evidence>
<accession>A0A3B1AVF9</accession>
<reference evidence="3" key="1">
    <citation type="submission" date="2018-06" db="EMBL/GenBank/DDBJ databases">
        <authorList>
            <person name="Zhirakovskaya E."/>
        </authorList>
    </citation>
    <scope>NUCLEOTIDE SEQUENCE</scope>
</reference>
<feature type="domain" description="BD-FAE-like" evidence="2">
    <location>
        <begin position="63"/>
        <end position="231"/>
    </location>
</feature>
<sequence>MTIKPYENMTKETLEREYSPSSCVDDIMVHIQDYSDLSEAARLKLSSQYQADVKYGPAPREYMDIFMPKGKGPFAVHVFIHGGYWQELSKAESAFAAPNFLEHNSIFIALDYSLAPEASLFEIVAQVRSAALWILNNIEKYGGDNNNITLSGSSAGAHLVAEILNIDWTSHGYDHCPLKGACEVSGIYDLRPLTQTYINAPLRMTLSDATALSPIFHIPKKSCPVIFSVGGNETSEFKRQTQDYMTAWQKAGHEAPYVAMPAFNHFDIILELGNKNSPLFKAILSQTL</sequence>
<proteinExistence type="predicted"/>
<dbReference type="Pfam" id="PF20434">
    <property type="entry name" value="BD-FAE"/>
    <property type="match status" value="1"/>
</dbReference>
<dbReference type="InterPro" id="IPR049492">
    <property type="entry name" value="BD-FAE-like_dom"/>
</dbReference>
<name>A0A3B1AVF9_9ZZZZ</name>
<dbReference type="EC" id="3.5.1.9" evidence="3"/>
<evidence type="ECO:0000313" key="3">
    <source>
        <dbReference type="EMBL" id="VAX03794.1"/>
    </source>
</evidence>
<evidence type="ECO:0000259" key="2">
    <source>
        <dbReference type="Pfam" id="PF20434"/>
    </source>
</evidence>
<dbReference type="InterPro" id="IPR029058">
    <property type="entry name" value="AB_hydrolase_fold"/>
</dbReference>
<dbReference type="InterPro" id="IPR050300">
    <property type="entry name" value="GDXG_lipolytic_enzyme"/>
</dbReference>
<dbReference type="GO" id="GO:0004061">
    <property type="term" value="F:arylformamidase activity"/>
    <property type="evidence" value="ECO:0007669"/>
    <property type="project" value="UniProtKB-EC"/>
</dbReference>
<dbReference type="AlphaFoldDB" id="A0A3B1AVF9"/>
<protein>
    <submittedName>
        <fullName evidence="3">Kynurenine formamidase</fullName>
        <ecNumber evidence="3">3.5.1.9</ecNumber>
    </submittedName>
</protein>
<dbReference type="PANTHER" id="PTHR48081">
    <property type="entry name" value="AB HYDROLASE SUPERFAMILY PROTEIN C4A8.06C"/>
    <property type="match status" value="1"/>
</dbReference>
<dbReference type="SUPFAM" id="SSF53474">
    <property type="entry name" value="alpha/beta-Hydrolases"/>
    <property type="match status" value="1"/>
</dbReference>
<dbReference type="Gene3D" id="3.40.50.1820">
    <property type="entry name" value="alpha/beta hydrolase"/>
    <property type="match status" value="1"/>
</dbReference>
<dbReference type="PANTHER" id="PTHR48081:SF33">
    <property type="entry name" value="KYNURENINE FORMAMIDASE"/>
    <property type="match status" value="1"/>
</dbReference>
<organism evidence="3">
    <name type="scientific">hydrothermal vent metagenome</name>
    <dbReference type="NCBI Taxonomy" id="652676"/>
    <lineage>
        <taxon>unclassified sequences</taxon>
        <taxon>metagenomes</taxon>
        <taxon>ecological metagenomes</taxon>
    </lineage>
</organism>